<evidence type="ECO:0000313" key="4">
    <source>
        <dbReference type="Proteomes" id="UP001218218"/>
    </source>
</evidence>
<feature type="region of interest" description="Disordered" evidence="1">
    <location>
        <begin position="298"/>
        <end position="317"/>
    </location>
</feature>
<keyword evidence="4" id="KW-1185">Reference proteome</keyword>
<dbReference type="InterPro" id="IPR018823">
    <property type="entry name" value="ArAE_2_N"/>
</dbReference>
<evidence type="ECO:0000313" key="3">
    <source>
        <dbReference type="EMBL" id="KAJ7303488.1"/>
    </source>
</evidence>
<accession>A0AAD7E8T3</accession>
<dbReference type="AlphaFoldDB" id="A0AAD7E8T3"/>
<feature type="domain" description="Putative ER transporter 6TM N-terminal" evidence="2">
    <location>
        <begin position="219"/>
        <end position="276"/>
    </location>
</feature>
<dbReference type="EMBL" id="JARIHO010000106">
    <property type="protein sequence ID" value="KAJ7303488.1"/>
    <property type="molecule type" value="Genomic_DNA"/>
</dbReference>
<protein>
    <recommendedName>
        <fullName evidence="2">Putative ER transporter 6TM N-terminal domain-containing protein</fullName>
    </recommendedName>
</protein>
<name>A0AAD7E8T3_9AGAR</name>
<gene>
    <name evidence="3" type="ORF">DFH08DRAFT_986568</name>
</gene>
<dbReference type="Proteomes" id="UP001218218">
    <property type="component" value="Unassembled WGS sequence"/>
</dbReference>
<feature type="region of interest" description="Disordered" evidence="1">
    <location>
        <begin position="375"/>
        <end position="394"/>
    </location>
</feature>
<evidence type="ECO:0000256" key="1">
    <source>
        <dbReference type="SAM" id="MobiDB-lite"/>
    </source>
</evidence>
<reference evidence="3" key="1">
    <citation type="submission" date="2023-03" db="EMBL/GenBank/DDBJ databases">
        <title>Massive genome expansion in bonnet fungi (Mycena s.s.) driven by repeated elements and novel gene families across ecological guilds.</title>
        <authorList>
            <consortium name="Lawrence Berkeley National Laboratory"/>
            <person name="Harder C.B."/>
            <person name="Miyauchi S."/>
            <person name="Viragh M."/>
            <person name="Kuo A."/>
            <person name="Thoen E."/>
            <person name="Andreopoulos B."/>
            <person name="Lu D."/>
            <person name="Skrede I."/>
            <person name="Drula E."/>
            <person name="Henrissat B."/>
            <person name="Morin E."/>
            <person name="Kohler A."/>
            <person name="Barry K."/>
            <person name="LaButti K."/>
            <person name="Morin E."/>
            <person name="Salamov A."/>
            <person name="Lipzen A."/>
            <person name="Mereny Z."/>
            <person name="Hegedus B."/>
            <person name="Baldrian P."/>
            <person name="Stursova M."/>
            <person name="Weitz H."/>
            <person name="Taylor A."/>
            <person name="Grigoriev I.V."/>
            <person name="Nagy L.G."/>
            <person name="Martin F."/>
            <person name="Kauserud H."/>
        </authorList>
    </citation>
    <scope>NUCLEOTIDE SEQUENCE</scope>
    <source>
        <strain evidence="3">CBHHK002</strain>
    </source>
</reference>
<feature type="compositionally biased region" description="Low complexity" evidence="1">
    <location>
        <begin position="305"/>
        <end position="317"/>
    </location>
</feature>
<sequence length="464" mass="51217">MASQLYPILFRDPLLRAPKVPDPLNTIAEKERQTICEVLLSEASSRENTNTIGLAQPLRSRRLGFSPRRPRSLDPVDKIGQLTGAGRAHSWPRLERSLFQTSRSDRPWIGQLPQVDGSPETIPDAAPWLLLCPGILSPIWRYEEANDGHEGIVKGASKENFYNIAGEPDEEPETKGIPRNIVIPFHPVCTGYGSSFTLPVPERRSSAQLKGIPPVLRLQSFTFYGAFLDARASAVYAATFFIGTFAMGAHHPSVPKLALMGIFGTIVMNVFCSKHHRKDVSDPDGIPRRDSARVARADLSGEFESSPQRAQASAARPALNAQIGQIDLEISMGRRKRTGHRLSVSLLCLCEHLVYHESLELIRSIGRPARQAAAISAPVEHESDSEDSDSDTHGDLLVYSSAESAANRFTLGMSNCPHIQQVTVVALRSFLTLIDEITPIMRELCGQTTFRGYDALHHEFMGRE</sequence>
<dbReference type="Pfam" id="PF10337">
    <property type="entry name" value="ArAE_2_N"/>
    <property type="match status" value="1"/>
</dbReference>
<proteinExistence type="predicted"/>
<organism evidence="3 4">
    <name type="scientific">Mycena albidolilacea</name>
    <dbReference type="NCBI Taxonomy" id="1033008"/>
    <lineage>
        <taxon>Eukaryota</taxon>
        <taxon>Fungi</taxon>
        <taxon>Dikarya</taxon>
        <taxon>Basidiomycota</taxon>
        <taxon>Agaricomycotina</taxon>
        <taxon>Agaricomycetes</taxon>
        <taxon>Agaricomycetidae</taxon>
        <taxon>Agaricales</taxon>
        <taxon>Marasmiineae</taxon>
        <taxon>Mycenaceae</taxon>
        <taxon>Mycena</taxon>
    </lineage>
</organism>
<comment type="caution">
    <text evidence="3">The sequence shown here is derived from an EMBL/GenBank/DDBJ whole genome shotgun (WGS) entry which is preliminary data.</text>
</comment>
<evidence type="ECO:0000259" key="2">
    <source>
        <dbReference type="Pfam" id="PF10337"/>
    </source>
</evidence>